<dbReference type="PANTHER" id="PTHR41339">
    <property type="entry name" value="LIPL48"/>
    <property type="match status" value="1"/>
</dbReference>
<dbReference type="AlphaFoldDB" id="A0A3B7MIW4"/>
<evidence type="ECO:0008006" key="3">
    <source>
        <dbReference type="Google" id="ProtNLM"/>
    </source>
</evidence>
<accession>A0A3B7MIW4</accession>
<dbReference type="RefSeq" id="WP_119050271.1">
    <property type="nucleotide sequence ID" value="NZ_CP032157.1"/>
</dbReference>
<dbReference type="PROSITE" id="PS51257">
    <property type="entry name" value="PROKAR_LIPOPROTEIN"/>
    <property type="match status" value="1"/>
</dbReference>
<keyword evidence="2" id="KW-1185">Reference proteome</keyword>
<sequence length="469" mass="49304">MKRKILIGLSAVCVLLVVAIACKRNLNDGFDARGTQAGNGPFLGTVTLPQVIAANRTLSKDTLYILNGKTYVDSGAVLTIQAGGRIEGVNRKVGNNNDTASALIITRGAKLYAEGTSTNPIHFTSHEASPQPGDWGGIVLLGKAPLNRADTTIEGIQLPTVPAGIDVNYGGGGQGLGDSLDCSGKLQYCIIEYAGAIISPDNELNGLTCGGVGAGTVLDFIEVYRGNDDAFEFFGGTVNAKHLFAFEPDDDAFDFDFGYRGKIQFAVSVLTSSASNYSANPNGIESDNNATGADLQPYTRATISNMTVIGLSDSTTAAAKGLLNGNYFRRKSAWRITNSIFMGFPVGLKVDPPVLALDTIYRNSLIQAFNTTVTGVTINGTNKLYKTPLANTNIQLKDPFAATPDFRPVAGSPALIEPRDFSGLASTPAGGACSAPAWSFGTVSYIGAFGAYNAASPGINNWLFGWARY</sequence>
<organism evidence="1 2">
    <name type="scientific">Paraflavitalea soli</name>
    <dbReference type="NCBI Taxonomy" id="2315862"/>
    <lineage>
        <taxon>Bacteria</taxon>
        <taxon>Pseudomonadati</taxon>
        <taxon>Bacteroidota</taxon>
        <taxon>Chitinophagia</taxon>
        <taxon>Chitinophagales</taxon>
        <taxon>Chitinophagaceae</taxon>
        <taxon>Paraflavitalea</taxon>
    </lineage>
</organism>
<evidence type="ECO:0000313" key="2">
    <source>
        <dbReference type="Proteomes" id="UP000263900"/>
    </source>
</evidence>
<dbReference type="PANTHER" id="PTHR41339:SF1">
    <property type="entry name" value="SECRETED PROTEIN"/>
    <property type="match status" value="1"/>
</dbReference>
<reference evidence="1 2" key="1">
    <citation type="submission" date="2018-09" db="EMBL/GenBank/DDBJ databases">
        <title>Genome sequencing of strain 6GH32-13.</title>
        <authorList>
            <person name="Weon H.-Y."/>
            <person name="Heo J."/>
            <person name="Kwon S.-W."/>
        </authorList>
    </citation>
    <scope>NUCLEOTIDE SEQUENCE [LARGE SCALE GENOMIC DNA]</scope>
    <source>
        <strain evidence="1 2">5GH32-13</strain>
    </source>
</reference>
<protein>
    <recommendedName>
        <fullName evidence="3">T9SS C-terminal target domain-containing protein</fullName>
    </recommendedName>
</protein>
<dbReference type="Proteomes" id="UP000263900">
    <property type="component" value="Chromosome"/>
</dbReference>
<dbReference type="OrthoDB" id="1521716at2"/>
<dbReference type="KEGG" id="pseg:D3H65_10515"/>
<gene>
    <name evidence="1" type="ORF">D3H65_10515</name>
</gene>
<name>A0A3B7MIW4_9BACT</name>
<proteinExistence type="predicted"/>
<evidence type="ECO:0000313" key="1">
    <source>
        <dbReference type="EMBL" id="AXY74384.1"/>
    </source>
</evidence>
<dbReference type="EMBL" id="CP032157">
    <property type="protein sequence ID" value="AXY74384.1"/>
    <property type="molecule type" value="Genomic_DNA"/>
</dbReference>